<name>C0NHP9_AJECG</name>
<dbReference type="InParanoid" id="C0NHP9"/>
<dbReference type="Proteomes" id="UP000001631">
    <property type="component" value="Unassembled WGS sequence"/>
</dbReference>
<dbReference type="GeneID" id="69035887"/>
<gene>
    <name evidence="2" type="ORF">HCBG_02871</name>
</gene>
<protein>
    <submittedName>
        <fullName evidence="2">Uncharacterized protein</fullName>
    </submittedName>
</protein>
<evidence type="ECO:0000256" key="1">
    <source>
        <dbReference type="SAM" id="MobiDB-lite"/>
    </source>
</evidence>
<dbReference type="HOGENOM" id="CLU_1824770_0_0_1"/>
<reference evidence="2" key="1">
    <citation type="submission" date="2009-02" db="EMBL/GenBank/DDBJ databases">
        <title>The Genome Sequence of Ajellomyces capsulatus strain G186AR.</title>
        <authorList>
            <consortium name="The Broad Institute Genome Sequencing Platform"/>
            <person name="Champion M."/>
            <person name="Cuomo C."/>
            <person name="Ma L.-J."/>
            <person name="Henn M.R."/>
            <person name="Sil A."/>
            <person name="Goldman B."/>
            <person name="Young S.K."/>
            <person name="Kodira C.D."/>
            <person name="Zeng Q."/>
            <person name="Koehrsen M."/>
            <person name="Alvarado L."/>
            <person name="Berlin A."/>
            <person name="Borenstein D."/>
            <person name="Chen Z."/>
            <person name="Engels R."/>
            <person name="Freedman E."/>
            <person name="Gellesch M."/>
            <person name="Goldberg J."/>
            <person name="Griggs A."/>
            <person name="Gujja S."/>
            <person name="Heiman D."/>
            <person name="Hepburn T."/>
            <person name="Howarth C."/>
            <person name="Jen D."/>
            <person name="Larson L."/>
            <person name="Lewis B."/>
            <person name="Mehta T."/>
            <person name="Park D."/>
            <person name="Pearson M."/>
            <person name="Roberts A."/>
            <person name="Saif S."/>
            <person name="Shea T."/>
            <person name="Shenoy N."/>
            <person name="Sisk P."/>
            <person name="Stolte C."/>
            <person name="Sykes S."/>
            <person name="Walk T."/>
            <person name="White J."/>
            <person name="Yandava C."/>
            <person name="Klein B."/>
            <person name="McEwen J.G."/>
            <person name="Puccia R."/>
            <person name="Goldman G.H."/>
            <person name="Felipe M.S."/>
            <person name="Nino-Vega G."/>
            <person name="San-Blas G."/>
            <person name="Taylor J."/>
            <person name="Mendoza L."/>
            <person name="Galagan J."/>
            <person name="Nusbaum C."/>
            <person name="Birren B."/>
        </authorList>
    </citation>
    <scope>NUCLEOTIDE SEQUENCE</scope>
    <source>
        <strain evidence="2">G186AR</strain>
    </source>
</reference>
<keyword evidence="3" id="KW-1185">Reference proteome</keyword>
<dbReference type="RefSeq" id="XP_045289815.1">
    <property type="nucleotide sequence ID" value="XM_045429920.1"/>
</dbReference>
<dbReference type="EMBL" id="GG663365">
    <property type="protein sequence ID" value="EEH09334.1"/>
    <property type="molecule type" value="Genomic_DNA"/>
</dbReference>
<sequence>MARRGKKKREGGEKKETTIIGRRRRSTASQCQAHGWDTDEPQKDRDGGIPYRFYNGAWHVEKKSARAPEKISGSQSFSRIYGAGKLVMAPVSGHVNVGISPSSARFWESLNKTATRHHQPLFLWTSQRIDSPPLAEEQCLQ</sequence>
<evidence type="ECO:0000313" key="3">
    <source>
        <dbReference type="Proteomes" id="UP000001631"/>
    </source>
</evidence>
<feature type="compositionally biased region" description="Basic and acidic residues" evidence="1">
    <location>
        <begin position="36"/>
        <end position="47"/>
    </location>
</feature>
<organism evidence="2 3">
    <name type="scientific">Ajellomyces capsulatus (strain G186AR / H82 / ATCC MYA-2454 / RMSCC 2432)</name>
    <name type="common">Darling's disease fungus</name>
    <name type="synonym">Histoplasma capsulatum</name>
    <dbReference type="NCBI Taxonomy" id="447093"/>
    <lineage>
        <taxon>Eukaryota</taxon>
        <taxon>Fungi</taxon>
        <taxon>Dikarya</taxon>
        <taxon>Ascomycota</taxon>
        <taxon>Pezizomycotina</taxon>
        <taxon>Eurotiomycetes</taxon>
        <taxon>Eurotiomycetidae</taxon>
        <taxon>Onygenales</taxon>
        <taxon>Ajellomycetaceae</taxon>
        <taxon>Histoplasma</taxon>
    </lineage>
</organism>
<accession>C0NHP9</accession>
<evidence type="ECO:0000313" key="2">
    <source>
        <dbReference type="EMBL" id="EEH09334.1"/>
    </source>
</evidence>
<feature type="region of interest" description="Disordered" evidence="1">
    <location>
        <begin position="1"/>
        <end position="47"/>
    </location>
</feature>
<proteinExistence type="predicted"/>
<dbReference type="AlphaFoldDB" id="C0NHP9"/>